<gene>
    <name evidence="2" type="ORF">LCGC14_0689380</name>
</gene>
<comment type="caution">
    <text evidence="2">The sequence shown here is derived from an EMBL/GenBank/DDBJ whole genome shotgun (WGS) entry which is preliminary data.</text>
</comment>
<proteinExistence type="predicted"/>
<organism evidence="2">
    <name type="scientific">marine sediment metagenome</name>
    <dbReference type="NCBI Taxonomy" id="412755"/>
    <lineage>
        <taxon>unclassified sequences</taxon>
        <taxon>metagenomes</taxon>
        <taxon>ecological metagenomes</taxon>
    </lineage>
</organism>
<feature type="region of interest" description="Disordered" evidence="1">
    <location>
        <begin position="1"/>
        <end position="23"/>
    </location>
</feature>
<sequence>MEEPKEAESSTQESDTPENDKFNKNEFTIYADKVSDGLDVFYVKSDEIFKKLKKIINNTYQHVKSFFKGFRKEKDVETVQNKIREKIFQQNLRLEKKLKKIEKGIDKTKTLAGEIKEDTSRIVLKIDEVLLIVNHQMEALGKLDDIEKYMKEHLASDWDQIKYSWNRYKNDEISRGEFTKKALKKLGKKFLSIFVNMG</sequence>
<accession>A0A0F9T768</accession>
<reference evidence="2" key="1">
    <citation type="journal article" date="2015" name="Nature">
        <title>Complex archaea that bridge the gap between prokaryotes and eukaryotes.</title>
        <authorList>
            <person name="Spang A."/>
            <person name="Saw J.H."/>
            <person name="Jorgensen S.L."/>
            <person name="Zaremba-Niedzwiedzka K."/>
            <person name="Martijn J."/>
            <person name="Lind A.E."/>
            <person name="van Eijk R."/>
            <person name="Schleper C."/>
            <person name="Guy L."/>
            <person name="Ettema T.J."/>
        </authorList>
    </citation>
    <scope>NUCLEOTIDE SEQUENCE</scope>
</reference>
<evidence type="ECO:0000256" key="1">
    <source>
        <dbReference type="SAM" id="MobiDB-lite"/>
    </source>
</evidence>
<dbReference type="AlphaFoldDB" id="A0A0F9T768"/>
<name>A0A0F9T768_9ZZZZ</name>
<protein>
    <submittedName>
        <fullName evidence="2">Uncharacterized protein</fullName>
    </submittedName>
</protein>
<evidence type="ECO:0000313" key="2">
    <source>
        <dbReference type="EMBL" id="KKN44801.1"/>
    </source>
</evidence>
<dbReference type="EMBL" id="LAZR01001428">
    <property type="protein sequence ID" value="KKN44801.1"/>
    <property type="molecule type" value="Genomic_DNA"/>
</dbReference>